<proteinExistence type="predicted"/>
<dbReference type="PROSITE" id="PS50262">
    <property type="entry name" value="G_PROTEIN_RECEP_F1_2"/>
    <property type="match status" value="1"/>
</dbReference>
<accession>A0A9P0EY47</accession>
<protein>
    <recommendedName>
        <fullName evidence="8">G-protein coupled receptors family 1 profile domain-containing protein</fullName>
    </recommendedName>
</protein>
<dbReference type="PANTHER" id="PTHR45695:SF9">
    <property type="entry name" value="LEUCOKININ RECEPTOR"/>
    <property type="match status" value="1"/>
</dbReference>
<gene>
    <name evidence="9" type="ORF">BEMITA_LOCUS1382</name>
</gene>
<keyword evidence="4" id="KW-0297">G-protein coupled receptor</keyword>
<name>A0A9P0EY47_BEMTA</name>
<reference evidence="9" key="1">
    <citation type="submission" date="2021-12" db="EMBL/GenBank/DDBJ databases">
        <authorList>
            <person name="King R."/>
        </authorList>
    </citation>
    <scope>NUCLEOTIDE SEQUENCE</scope>
</reference>
<organism evidence="9 10">
    <name type="scientific">Bemisia tabaci</name>
    <name type="common">Sweetpotato whitefly</name>
    <name type="synonym">Aleurodes tabaci</name>
    <dbReference type="NCBI Taxonomy" id="7038"/>
    <lineage>
        <taxon>Eukaryota</taxon>
        <taxon>Metazoa</taxon>
        <taxon>Ecdysozoa</taxon>
        <taxon>Arthropoda</taxon>
        <taxon>Hexapoda</taxon>
        <taxon>Insecta</taxon>
        <taxon>Pterygota</taxon>
        <taxon>Neoptera</taxon>
        <taxon>Paraneoptera</taxon>
        <taxon>Hemiptera</taxon>
        <taxon>Sternorrhyncha</taxon>
        <taxon>Aleyrodoidea</taxon>
        <taxon>Aleyrodidae</taxon>
        <taxon>Aleyrodinae</taxon>
        <taxon>Bemisia</taxon>
    </lineage>
</organism>
<dbReference type="Proteomes" id="UP001152759">
    <property type="component" value="Chromosome 1"/>
</dbReference>
<evidence type="ECO:0000313" key="9">
    <source>
        <dbReference type="EMBL" id="CAH0381766.1"/>
    </source>
</evidence>
<dbReference type="Gene3D" id="1.20.1070.10">
    <property type="entry name" value="Rhodopsin 7-helix transmembrane proteins"/>
    <property type="match status" value="1"/>
</dbReference>
<dbReference type="GO" id="GO:0004930">
    <property type="term" value="F:G protein-coupled receptor activity"/>
    <property type="evidence" value="ECO:0007669"/>
    <property type="project" value="UniProtKB-KW"/>
</dbReference>
<comment type="subcellular location">
    <subcellularLocation>
        <location evidence="1">Membrane</location>
        <topology evidence="1">Multi-pass membrane protein</topology>
    </subcellularLocation>
</comment>
<dbReference type="SUPFAM" id="SSF81321">
    <property type="entry name" value="Family A G protein-coupled receptor-like"/>
    <property type="match status" value="1"/>
</dbReference>
<evidence type="ECO:0000256" key="1">
    <source>
        <dbReference type="ARBA" id="ARBA00004141"/>
    </source>
</evidence>
<sequence>MDNVLGTTGLGTGIGSASRHILKTWVLGWYMCKVVPYVQGVSVAASVYSLIAVSIDR</sequence>
<keyword evidence="3" id="KW-1133">Transmembrane helix</keyword>
<dbReference type="AlphaFoldDB" id="A0A9P0EY47"/>
<evidence type="ECO:0000256" key="7">
    <source>
        <dbReference type="ARBA" id="ARBA00023224"/>
    </source>
</evidence>
<dbReference type="GO" id="GO:0005886">
    <property type="term" value="C:plasma membrane"/>
    <property type="evidence" value="ECO:0007669"/>
    <property type="project" value="TreeGrafter"/>
</dbReference>
<keyword evidence="2" id="KW-0812">Transmembrane</keyword>
<evidence type="ECO:0000256" key="6">
    <source>
        <dbReference type="ARBA" id="ARBA00023170"/>
    </source>
</evidence>
<keyword evidence="10" id="KW-1185">Reference proteome</keyword>
<evidence type="ECO:0000259" key="8">
    <source>
        <dbReference type="PROSITE" id="PS50262"/>
    </source>
</evidence>
<evidence type="ECO:0000256" key="5">
    <source>
        <dbReference type="ARBA" id="ARBA00023136"/>
    </source>
</evidence>
<evidence type="ECO:0000256" key="4">
    <source>
        <dbReference type="ARBA" id="ARBA00023040"/>
    </source>
</evidence>
<keyword evidence="5" id="KW-0472">Membrane</keyword>
<evidence type="ECO:0000313" key="10">
    <source>
        <dbReference type="Proteomes" id="UP001152759"/>
    </source>
</evidence>
<keyword evidence="6" id="KW-0675">Receptor</keyword>
<keyword evidence="7" id="KW-0807">Transducer</keyword>
<dbReference type="EMBL" id="OU963862">
    <property type="protein sequence ID" value="CAH0381766.1"/>
    <property type="molecule type" value="Genomic_DNA"/>
</dbReference>
<dbReference type="InterPro" id="IPR017452">
    <property type="entry name" value="GPCR_Rhodpsn_7TM"/>
</dbReference>
<feature type="domain" description="G-protein coupled receptors family 1 profile" evidence="8">
    <location>
        <begin position="1"/>
        <end position="57"/>
    </location>
</feature>
<evidence type="ECO:0000256" key="2">
    <source>
        <dbReference type="ARBA" id="ARBA00022692"/>
    </source>
</evidence>
<dbReference type="PANTHER" id="PTHR45695">
    <property type="entry name" value="LEUCOKININ RECEPTOR-RELATED"/>
    <property type="match status" value="1"/>
</dbReference>
<evidence type="ECO:0000256" key="3">
    <source>
        <dbReference type="ARBA" id="ARBA00022989"/>
    </source>
</evidence>